<evidence type="ECO:0000256" key="1">
    <source>
        <dbReference type="ARBA" id="ARBA00004123"/>
    </source>
</evidence>
<evidence type="ECO:0000256" key="10">
    <source>
        <dbReference type="ARBA" id="ARBA00030834"/>
    </source>
</evidence>
<keyword evidence="9" id="KW-0539">Nucleus</keyword>
<dbReference type="GO" id="GO:0003723">
    <property type="term" value="F:RNA binding"/>
    <property type="evidence" value="ECO:0007669"/>
    <property type="project" value="UniProtKB-KW"/>
</dbReference>
<feature type="region of interest" description="Disordered" evidence="11">
    <location>
        <begin position="214"/>
        <end position="241"/>
    </location>
</feature>
<evidence type="ECO:0000256" key="6">
    <source>
        <dbReference type="ARBA" id="ARBA00022490"/>
    </source>
</evidence>
<evidence type="ECO:0000256" key="4">
    <source>
        <dbReference type="ARBA" id="ARBA00016856"/>
    </source>
</evidence>
<dbReference type="PANTHER" id="PTHR13135">
    <property type="entry name" value="CYTOSOLIC RESINIFERATOXIN BINDING PROTEIN RBP-26"/>
    <property type="match status" value="1"/>
</dbReference>
<keyword evidence="14" id="KW-1185">Reference proteome</keyword>
<accession>A0AA39A6K9</accession>
<dbReference type="GO" id="GO:0005737">
    <property type="term" value="C:cytoplasm"/>
    <property type="evidence" value="ECO:0007669"/>
    <property type="project" value="UniProtKB-SubCell"/>
</dbReference>
<dbReference type="AlphaFoldDB" id="A0AA39A6K9"/>
<evidence type="ECO:0000313" key="13">
    <source>
        <dbReference type="EMBL" id="KAJ9701925.1"/>
    </source>
</evidence>
<keyword evidence="5" id="KW-0813">Transport</keyword>
<sequence length="263" mass="29369">MEGGDSILEAIYEEDDLEDVEMLDIEGEHVDVEEGECVDVEGEFMKENSQSELEQSSGQIVNAVNQDACSKNRRRRQNKRKNKRKKSGSVPKVTDINRFVLDTCKRLKEKKSYLVWTAVGCLGVSALSDLVKEVDAIQTCGGQMTADGKRSRTGGGILWSIIKVRDPNAYKEIMKRGKEFEKQFRQPNSKQPPVQNKEASSQNIVHASIDDTATNISDGSQLTPPVQNQLEQSNAGGNRVSVHNRMRVPVTYDDLLVENPKDD</sequence>
<evidence type="ECO:0000256" key="11">
    <source>
        <dbReference type="SAM" id="MobiDB-lite"/>
    </source>
</evidence>
<feature type="compositionally biased region" description="Basic residues" evidence="11">
    <location>
        <begin position="71"/>
        <end position="87"/>
    </location>
</feature>
<organism evidence="13 14">
    <name type="scientific">Vitis rotundifolia</name>
    <name type="common">Muscadine grape</name>
    <dbReference type="NCBI Taxonomy" id="103349"/>
    <lineage>
        <taxon>Eukaryota</taxon>
        <taxon>Viridiplantae</taxon>
        <taxon>Streptophyta</taxon>
        <taxon>Embryophyta</taxon>
        <taxon>Tracheophyta</taxon>
        <taxon>Spermatophyta</taxon>
        <taxon>Magnoliopsida</taxon>
        <taxon>eudicotyledons</taxon>
        <taxon>Gunneridae</taxon>
        <taxon>Pentapetalae</taxon>
        <taxon>rosids</taxon>
        <taxon>Vitales</taxon>
        <taxon>Vitaceae</taxon>
        <taxon>Viteae</taxon>
        <taxon>Vitis</taxon>
    </lineage>
</organism>
<keyword evidence="8" id="KW-0653">Protein transport</keyword>
<dbReference type="InterPro" id="IPR038092">
    <property type="entry name" value="PHAX_RNA-binding_sf"/>
</dbReference>
<dbReference type="Proteomes" id="UP001168098">
    <property type="component" value="Unassembled WGS sequence"/>
</dbReference>
<protein>
    <recommendedName>
        <fullName evidence="4">Phosphorylated adapter RNA export protein</fullName>
    </recommendedName>
    <alternativeName>
        <fullName evidence="10">RNA U small nuclear RNA export adapter protein</fullName>
    </alternativeName>
</protein>
<dbReference type="GO" id="GO:0005634">
    <property type="term" value="C:nucleus"/>
    <property type="evidence" value="ECO:0007669"/>
    <property type="project" value="UniProtKB-SubCell"/>
</dbReference>
<comment type="subcellular location">
    <subcellularLocation>
        <location evidence="2">Cytoplasm</location>
    </subcellularLocation>
    <subcellularLocation>
        <location evidence="1">Nucleus</location>
    </subcellularLocation>
</comment>
<evidence type="ECO:0000256" key="3">
    <source>
        <dbReference type="ARBA" id="ARBA00006094"/>
    </source>
</evidence>
<dbReference type="InterPro" id="IPR039047">
    <property type="entry name" value="PHAX"/>
</dbReference>
<comment type="caution">
    <text evidence="13">The sequence shown here is derived from an EMBL/GenBank/DDBJ whole genome shotgun (WGS) entry which is preliminary data.</text>
</comment>
<comment type="similarity">
    <text evidence="3">Belongs to the PHAX family.</text>
</comment>
<feature type="compositionally biased region" description="Polar residues" evidence="11">
    <location>
        <begin position="185"/>
        <end position="201"/>
    </location>
</feature>
<name>A0AA39A6K9_VITRO</name>
<dbReference type="Gene3D" id="1.10.10.1440">
    <property type="entry name" value="PHAX RNA-binding domain"/>
    <property type="match status" value="1"/>
</dbReference>
<evidence type="ECO:0000256" key="5">
    <source>
        <dbReference type="ARBA" id="ARBA00022448"/>
    </source>
</evidence>
<evidence type="ECO:0000259" key="12">
    <source>
        <dbReference type="Pfam" id="PF10258"/>
    </source>
</evidence>
<dbReference type="GO" id="GO:0015031">
    <property type="term" value="P:protein transport"/>
    <property type="evidence" value="ECO:0007669"/>
    <property type="project" value="UniProtKB-KW"/>
</dbReference>
<gene>
    <name evidence="13" type="ORF">PVL29_003928</name>
</gene>
<dbReference type="Pfam" id="PF10258">
    <property type="entry name" value="PHAX_RNA-bd"/>
    <property type="match status" value="1"/>
</dbReference>
<evidence type="ECO:0000256" key="9">
    <source>
        <dbReference type="ARBA" id="ARBA00023242"/>
    </source>
</evidence>
<proteinExistence type="inferred from homology"/>
<evidence type="ECO:0000256" key="7">
    <source>
        <dbReference type="ARBA" id="ARBA00022884"/>
    </source>
</evidence>
<feature type="region of interest" description="Disordered" evidence="11">
    <location>
        <begin position="71"/>
        <end position="90"/>
    </location>
</feature>
<feature type="region of interest" description="Disordered" evidence="11">
    <location>
        <begin position="182"/>
        <end position="201"/>
    </location>
</feature>
<keyword evidence="6" id="KW-0963">Cytoplasm</keyword>
<evidence type="ECO:0000256" key="2">
    <source>
        <dbReference type="ARBA" id="ARBA00004496"/>
    </source>
</evidence>
<evidence type="ECO:0000313" key="14">
    <source>
        <dbReference type="Proteomes" id="UP001168098"/>
    </source>
</evidence>
<keyword evidence="7" id="KW-0694">RNA-binding</keyword>
<evidence type="ECO:0000256" key="8">
    <source>
        <dbReference type="ARBA" id="ARBA00022927"/>
    </source>
</evidence>
<feature type="compositionally biased region" description="Polar residues" evidence="11">
    <location>
        <begin position="214"/>
        <end position="236"/>
    </location>
</feature>
<dbReference type="EMBL" id="JARBHA010000004">
    <property type="protein sequence ID" value="KAJ9701925.1"/>
    <property type="molecule type" value="Genomic_DNA"/>
</dbReference>
<dbReference type="GO" id="GO:0006408">
    <property type="term" value="P:snRNA export from nucleus"/>
    <property type="evidence" value="ECO:0007669"/>
    <property type="project" value="InterPro"/>
</dbReference>
<dbReference type="PANTHER" id="PTHR13135:SF0">
    <property type="entry name" value="PHOSPHORYLATED ADAPTER RNA EXPORT PROTEIN"/>
    <property type="match status" value="1"/>
</dbReference>
<dbReference type="InterPro" id="IPR019385">
    <property type="entry name" value="PHAX_RNA-binding_domain"/>
</dbReference>
<reference evidence="13 14" key="1">
    <citation type="journal article" date="2023" name="BMC Biotechnol.">
        <title>Vitis rotundifolia cv Carlos genome sequencing.</title>
        <authorList>
            <person name="Huff M."/>
            <person name="Hulse-Kemp A."/>
            <person name="Scheffler B."/>
            <person name="Youngblood R."/>
            <person name="Simpson S."/>
            <person name="Babiker E."/>
            <person name="Staton M."/>
        </authorList>
    </citation>
    <scope>NUCLEOTIDE SEQUENCE [LARGE SCALE GENOMIC DNA]</scope>
    <source>
        <tissue evidence="13">Leaf</tissue>
    </source>
</reference>
<feature type="domain" description="Phosphorylated adapter RNA export protein RNA-binding" evidence="12">
    <location>
        <begin position="100"/>
        <end position="179"/>
    </location>
</feature>